<dbReference type="InterPro" id="IPR028042">
    <property type="entry name" value="DUF4639"/>
</dbReference>
<accession>A0A5N5KDZ1</accession>
<feature type="compositionally biased region" description="Basic and acidic residues" evidence="1">
    <location>
        <begin position="162"/>
        <end position="174"/>
    </location>
</feature>
<dbReference type="Proteomes" id="UP000327468">
    <property type="component" value="Chromosome 24"/>
</dbReference>
<feature type="compositionally biased region" description="Basic and acidic residues" evidence="1">
    <location>
        <begin position="192"/>
        <end position="201"/>
    </location>
</feature>
<organism evidence="2 3">
    <name type="scientific">Pangasianodon hypophthalmus</name>
    <name type="common">Striped catfish</name>
    <name type="synonym">Helicophagus hypophthalmus</name>
    <dbReference type="NCBI Taxonomy" id="310915"/>
    <lineage>
        <taxon>Eukaryota</taxon>
        <taxon>Metazoa</taxon>
        <taxon>Chordata</taxon>
        <taxon>Craniata</taxon>
        <taxon>Vertebrata</taxon>
        <taxon>Euteleostomi</taxon>
        <taxon>Actinopterygii</taxon>
        <taxon>Neopterygii</taxon>
        <taxon>Teleostei</taxon>
        <taxon>Ostariophysi</taxon>
        <taxon>Siluriformes</taxon>
        <taxon>Pangasiidae</taxon>
        <taxon>Pangasianodon</taxon>
    </lineage>
</organism>
<evidence type="ECO:0000256" key="1">
    <source>
        <dbReference type="SAM" id="MobiDB-lite"/>
    </source>
</evidence>
<evidence type="ECO:0000313" key="3">
    <source>
        <dbReference type="Proteomes" id="UP000327468"/>
    </source>
</evidence>
<dbReference type="EMBL" id="VFJC01000025">
    <property type="protein sequence ID" value="KAB5528545.1"/>
    <property type="molecule type" value="Genomic_DNA"/>
</dbReference>
<protein>
    <submittedName>
        <fullName evidence="2">Uncharacterized protein</fullName>
    </submittedName>
</protein>
<keyword evidence="3" id="KW-1185">Reference proteome</keyword>
<proteinExistence type="predicted"/>
<gene>
    <name evidence="2" type="ORF">PHYPO_G00141450</name>
</gene>
<reference evidence="2 3" key="1">
    <citation type="submission" date="2019-06" db="EMBL/GenBank/DDBJ databases">
        <title>A chromosome-scale genome assembly of the striped catfish, Pangasianodon hypophthalmus.</title>
        <authorList>
            <person name="Wen M."/>
            <person name="Zahm M."/>
            <person name="Roques C."/>
            <person name="Cabau C."/>
            <person name="Klopp C."/>
            <person name="Donnadieu C."/>
            <person name="Jouanno E."/>
            <person name="Avarre J.-C."/>
            <person name="Campet M."/>
            <person name="Ha T.T.T."/>
            <person name="Dugue R."/>
            <person name="Lampietro C."/>
            <person name="Louis A."/>
            <person name="Herpin A."/>
            <person name="Echchiki A."/>
            <person name="Berthelot C."/>
            <person name="Parey E."/>
            <person name="Roest-Crollius H."/>
            <person name="Braasch I."/>
            <person name="Postlethwait J."/>
            <person name="Bobe J."/>
            <person name="Montfort J."/>
            <person name="Bouchez O."/>
            <person name="Begum T."/>
            <person name="Schartl M."/>
            <person name="Guiguen Y."/>
        </authorList>
    </citation>
    <scope>NUCLEOTIDE SEQUENCE [LARGE SCALE GENOMIC DNA]</scope>
    <source>
        <strain evidence="2 3">Indonesia</strain>
        <tissue evidence="2">Blood</tissue>
    </source>
</reference>
<name>A0A5N5KDZ1_PANHP</name>
<dbReference type="PANTHER" id="PTHR34438">
    <property type="entry name" value="SI:DKEY-97L20.6"/>
    <property type="match status" value="1"/>
</dbReference>
<feature type="region of interest" description="Disordered" evidence="1">
    <location>
        <begin position="162"/>
        <end position="222"/>
    </location>
</feature>
<sequence length="222" mass="25007">MSRNTSKTRAEKGRVTSAQPPPPTQAEDVEDNVDPGCLTKSEFVTMIAQEEGEEIVADILEEFMTHVMEKCYEVYLKKQIIPFTVAWAKNTVLQLAKWQHLMRDEGDDVDTTSLLQEDTAPAPSIPDSWAEGCVPVIKISNHLQGVKIDAQEADLKDLQKMQEAKSINKTESPPRKPRRNGRTMKVIPASHAKMELERNPHPPETLSPNKLKPPETQNILQY</sequence>
<comment type="caution">
    <text evidence="2">The sequence shown here is derived from an EMBL/GenBank/DDBJ whole genome shotgun (WGS) entry which is preliminary data.</text>
</comment>
<dbReference type="PANTHER" id="PTHR34438:SF1">
    <property type="entry name" value="CHROMOSOME 2 OPEN READING FRAME 81"/>
    <property type="match status" value="1"/>
</dbReference>
<dbReference type="AlphaFoldDB" id="A0A5N5KDZ1"/>
<evidence type="ECO:0000313" key="2">
    <source>
        <dbReference type="EMBL" id="KAB5528545.1"/>
    </source>
</evidence>
<feature type="region of interest" description="Disordered" evidence="1">
    <location>
        <begin position="1"/>
        <end position="35"/>
    </location>
</feature>
<dbReference type="Pfam" id="PF15479">
    <property type="entry name" value="DUF4639"/>
    <property type="match status" value="1"/>
</dbReference>